<accession>A0A7H8UKN5</accession>
<reference evidence="2 3" key="1">
    <citation type="submission" date="2020-06" db="EMBL/GenBank/DDBJ databases">
        <title>Long-read sequencing of DSM26481-BlokeschLab.</title>
        <authorList>
            <person name="Blokesch M."/>
        </authorList>
    </citation>
    <scope>NUCLEOTIDE SEQUENCE [LARGE SCALE GENOMIC DNA]</scope>
    <source>
        <strain evidence="2 3">DSM 26481</strain>
    </source>
</reference>
<dbReference type="PANTHER" id="PTHR42852:SF17">
    <property type="entry name" value="THIOREDOXIN-LIKE PROTEIN HI_1115"/>
    <property type="match status" value="1"/>
</dbReference>
<dbReference type="AlphaFoldDB" id="A0A7H8UKN5"/>
<dbReference type="Pfam" id="PF08534">
    <property type="entry name" value="Redoxin"/>
    <property type="match status" value="1"/>
</dbReference>
<proteinExistence type="predicted"/>
<evidence type="ECO:0000313" key="3">
    <source>
        <dbReference type="Proteomes" id="UP000509421"/>
    </source>
</evidence>
<sequence>MAGKFPRLVRELAMWLLIGVAVSLAVDYFRQPALPQNFASTTLQTLDGQPVDLIAMSEERPLLVYVWATWCGVCRYTTPSVAALAADGGNVMSVALRSGDNATLERWLGKKKLAMPTVNDASGELARQWDVQVTPTLVTISRGEVKSITTGWTSGWGMRLRLWLAS</sequence>
<evidence type="ECO:0000313" key="2">
    <source>
        <dbReference type="EMBL" id="QLA00461.1"/>
    </source>
</evidence>
<dbReference type="EMBL" id="CP056117">
    <property type="protein sequence ID" value="QLA00461.1"/>
    <property type="molecule type" value="Genomic_DNA"/>
</dbReference>
<dbReference type="InterPro" id="IPR013766">
    <property type="entry name" value="Thioredoxin_domain"/>
</dbReference>
<dbReference type="Proteomes" id="UP000509421">
    <property type="component" value="Chromosome"/>
</dbReference>
<dbReference type="Gene3D" id="3.40.30.10">
    <property type="entry name" value="Glutaredoxin"/>
    <property type="match status" value="1"/>
</dbReference>
<feature type="domain" description="Thioredoxin" evidence="1">
    <location>
        <begin position="32"/>
        <end position="150"/>
    </location>
</feature>
<dbReference type="InterPro" id="IPR050553">
    <property type="entry name" value="Thioredoxin_ResA/DsbE_sf"/>
</dbReference>
<dbReference type="GO" id="GO:0016491">
    <property type="term" value="F:oxidoreductase activity"/>
    <property type="evidence" value="ECO:0007669"/>
    <property type="project" value="InterPro"/>
</dbReference>
<dbReference type="InterPro" id="IPR036249">
    <property type="entry name" value="Thioredoxin-like_sf"/>
</dbReference>
<gene>
    <name evidence="2" type="ORF">HWQ14_09215</name>
</gene>
<name>A0A7H8UKN5_ENTCL</name>
<dbReference type="SUPFAM" id="SSF52833">
    <property type="entry name" value="Thioredoxin-like"/>
    <property type="match status" value="1"/>
</dbReference>
<dbReference type="PROSITE" id="PS51352">
    <property type="entry name" value="THIOREDOXIN_2"/>
    <property type="match status" value="1"/>
</dbReference>
<dbReference type="CDD" id="cd03011">
    <property type="entry name" value="TlpA_like_ScsD_MtbDsbE"/>
    <property type="match status" value="1"/>
</dbReference>
<evidence type="ECO:0000259" key="1">
    <source>
        <dbReference type="PROSITE" id="PS51352"/>
    </source>
</evidence>
<protein>
    <submittedName>
        <fullName evidence="2">Protein disulfide oxidoreductase</fullName>
    </submittedName>
</protein>
<dbReference type="InterPro" id="IPR013740">
    <property type="entry name" value="Redoxin"/>
</dbReference>
<organism evidence="2 3">
    <name type="scientific">Enterobacter cloacae</name>
    <dbReference type="NCBI Taxonomy" id="550"/>
    <lineage>
        <taxon>Bacteria</taxon>
        <taxon>Pseudomonadati</taxon>
        <taxon>Pseudomonadota</taxon>
        <taxon>Gammaproteobacteria</taxon>
        <taxon>Enterobacterales</taxon>
        <taxon>Enterobacteriaceae</taxon>
        <taxon>Enterobacter</taxon>
        <taxon>Enterobacter cloacae complex</taxon>
    </lineage>
</organism>
<dbReference type="PANTHER" id="PTHR42852">
    <property type="entry name" value="THIOL:DISULFIDE INTERCHANGE PROTEIN DSBE"/>
    <property type="match status" value="1"/>
</dbReference>